<reference evidence="4" key="1">
    <citation type="submission" date="2019-11" db="EMBL/GenBank/DDBJ databases">
        <authorList>
            <person name="Feng L."/>
        </authorList>
    </citation>
    <scope>NUCLEOTIDE SEQUENCE</scope>
    <source>
        <strain evidence="4">CnexileLFYP112</strain>
    </source>
</reference>
<dbReference type="Gene3D" id="2.60.40.790">
    <property type="match status" value="1"/>
</dbReference>
<evidence type="ECO:0000256" key="1">
    <source>
        <dbReference type="PROSITE-ProRule" id="PRU00285"/>
    </source>
</evidence>
<dbReference type="AlphaFoldDB" id="A0A6N2TSJ3"/>
<dbReference type="EMBL" id="CACRTG010000012">
    <property type="protein sequence ID" value="VYT07949.1"/>
    <property type="molecule type" value="Genomic_DNA"/>
</dbReference>
<dbReference type="CDD" id="cd06471">
    <property type="entry name" value="ACD_LpsHSP_like"/>
    <property type="match status" value="1"/>
</dbReference>
<comment type="similarity">
    <text evidence="1 2">Belongs to the small heat shock protein (HSP20) family.</text>
</comment>
<organism evidence="4">
    <name type="scientific">[Clostridium] nexile</name>
    <dbReference type="NCBI Taxonomy" id="29361"/>
    <lineage>
        <taxon>Bacteria</taxon>
        <taxon>Bacillati</taxon>
        <taxon>Bacillota</taxon>
        <taxon>Clostridia</taxon>
        <taxon>Lachnospirales</taxon>
        <taxon>Lachnospiraceae</taxon>
        <taxon>Tyzzerella</taxon>
    </lineage>
</organism>
<gene>
    <name evidence="4" type="ORF">CNLFYP112_00485</name>
</gene>
<feature type="domain" description="SHSP" evidence="3">
    <location>
        <begin position="31"/>
        <end position="150"/>
    </location>
</feature>
<name>A0A6N2TSJ3_9FIRM</name>
<proteinExistence type="inferred from homology"/>
<dbReference type="InterPro" id="IPR002068">
    <property type="entry name" value="A-crystallin/Hsp20_dom"/>
</dbReference>
<dbReference type="PANTHER" id="PTHR11527">
    <property type="entry name" value="HEAT-SHOCK PROTEIN 20 FAMILY MEMBER"/>
    <property type="match status" value="1"/>
</dbReference>
<dbReference type="InterPro" id="IPR008978">
    <property type="entry name" value="HSP20-like_chaperone"/>
</dbReference>
<dbReference type="Pfam" id="PF00011">
    <property type="entry name" value="HSP20"/>
    <property type="match status" value="1"/>
</dbReference>
<accession>A0A6N2TSJ3</accession>
<dbReference type="InterPro" id="IPR031107">
    <property type="entry name" value="Small_HSP"/>
</dbReference>
<evidence type="ECO:0000313" key="4">
    <source>
        <dbReference type="EMBL" id="VYT07949.1"/>
    </source>
</evidence>
<protein>
    <submittedName>
        <fullName evidence="4">Putative Hsp20 family chaperone</fullName>
    </submittedName>
</protein>
<evidence type="ECO:0000256" key="2">
    <source>
        <dbReference type="RuleBase" id="RU003616"/>
    </source>
</evidence>
<dbReference type="SUPFAM" id="SSF49764">
    <property type="entry name" value="HSP20-like chaperones"/>
    <property type="match status" value="1"/>
</dbReference>
<sequence length="150" mass="17705">MLRPSIFNDNLFDDFFEFPFFDDRAERKLYGHNAKNIMKTDIKEHKDGYELEIDLPGFHKDEIQAELKDGYLTISAAKQLNQDEKEKESGKYIRRERYSGSCQRSFYVGDEITQEDIKAEFKHGILKLFVPKKEAKPEVEQRKFVSIEGE</sequence>
<dbReference type="PROSITE" id="PS01031">
    <property type="entry name" value="SHSP"/>
    <property type="match status" value="1"/>
</dbReference>
<evidence type="ECO:0000259" key="3">
    <source>
        <dbReference type="PROSITE" id="PS01031"/>
    </source>
</evidence>